<gene>
    <name evidence="1" type="ORF">V1264_004553</name>
</gene>
<organism evidence="1 2">
    <name type="scientific">Littorina saxatilis</name>
    <dbReference type="NCBI Taxonomy" id="31220"/>
    <lineage>
        <taxon>Eukaryota</taxon>
        <taxon>Metazoa</taxon>
        <taxon>Spiralia</taxon>
        <taxon>Lophotrochozoa</taxon>
        <taxon>Mollusca</taxon>
        <taxon>Gastropoda</taxon>
        <taxon>Caenogastropoda</taxon>
        <taxon>Littorinimorpha</taxon>
        <taxon>Littorinoidea</taxon>
        <taxon>Littorinidae</taxon>
        <taxon>Littorina</taxon>
    </lineage>
</organism>
<keyword evidence="2" id="KW-1185">Reference proteome</keyword>
<accession>A0AAN9B2P4</accession>
<dbReference type="EMBL" id="JBAMIC010000013">
    <property type="protein sequence ID" value="KAK7097604.1"/>
    <property type="molecule type" value="Genomic_DNA"/>
</dbReference>
<sequence>MVMFKMVFQVFAVVMCICHLAVMSSTAYTPLYPTLFKSLLSGISNTDSSSYQGQGYVSPISSIYYSNQEHPVNGGQKCYKIPAYIPFNISDQSYYYPRDSINTELTARTDVLELLFKDGVKATNPKTEQYTLYSLTEEDKQSSVGDGVKKGRENEGCAAYKLLLQSFDHHGGHCWVVNPRHQDVTYVSCGAPKCYGSGGKGEYSACAEVERTVSVWAWCETLPMLGRITKIYLPLPISCKCQVYNC</sequence>
<evidence type="ECO:0000313" key="1">
    <source>
        <dbReference type="EMBL" id="KAK7097604.1"/>
    </source>
</evidence>
<evidence type="ECO:0000313" key="2">
    <source>
        <dbReference type="Proteomes" id="UP001374579"/>
    </source>
</evidence>
<protein>
    <recommendedName>
        <fullName evidence="3">Spaetzle domain-containing protein</fullName>
    </recommendedName>
</protein>
<name>A0AAN9B2P4_9CAEN</name>
<dbReference type="Proteomes" id="UP001374579">
    <property type="component" value="Unassembled WGS sequence"/>
</dbReference>
<evidence type="ECO:0008006" key="3">
    <source>
        <dbReference type="Google" id="ProtNLM"/>
    </source>
</evidence>
<dbReference type="AlphaFoldDB" id="A0AAN9B2P4"/>
<comment type="caution">
    <text evidence="1">The sequence shown here is derived from an EMBL/GenBank/DDBJ whole genome shotgun (WGS) entry which is preliminary data.</text>
</comment>
<proteinExistence type="predicted"/>
<reference evidence="1 2" key="1">
    <citation type="submission" date="2024-02" db="EMBL/GenBank/DDBJ databases">
        <title>Chromosome-scale genome assembly of the rough periwinkle Littorina saxatilis.</title>
        <authorList>
            <person name="De Jode A."/>
            <person name="Faria R."/>
            <person name="Formenti G."/>
            <person name="Sims Y."/>
            <person name="Smith T.P."/>
            <person name="Tracey A."/>
            <person name="Wood J.M.D."/>
            <person name="Zagrodzka Z.B."/>
            <person name="Johannesson K."/>
            <person name="Butlin R.K."/>
            <person name="Leder E.H."/>
        </authorList>
    </citation>
    <scope>NUCLEOTIDE SEQUENCE [LARGE SCALE GENOMIC DNA]</scope>
    <source>
        <strain evidence="1">Snail1</strain>
        <tissue evidence="1">Muscle</tissue>
    </source>
</reference>